<dbReference type="AlphaFoldDB" id="A0A841YEL8"/>
<reference evidence="1 2" key="1">
    <citation type="submission" date="2020-03" db="EMBL/GenBank/DDBJ databases">
        <title>Soil Listeria distribution.</title>
        <authorList>
            <person name="Liao J."/>
            <person name="Wiedmann M."/>
        </authorList>
    </citation>
    <scope>NUCLEOTIDE SEQUENCE [LARGE SCALE GENOMIC DNA]</scope>
    <source>
        <strain evidence="1 2">FSL L7-1645</strain>
    </source>
</reference>
<evidence type="ECO:0000313" key="2">
    <source>
        <dbReference type="Proteomes" id="UP000571128"/>
    </source>
</evidence>
<protein>
    <submittedName>
        <fullName evidence="1">Uncharacterized protein</fullName>
    </submittedName>
</protein>
<dbReference type="RefSeq" id="WP_007549164.1">
    <property type="nucleotide sequence ID" value="NZ_JAARPY010000006.1"/>
</dbReference>
<gene>
    <name evidence="1" type="ORF">HB844_07355</name>
</gene>
<comment type="caution">
    <text evidence="1">The sequence shown here is derived from an EMBL/GenBank/DDBJ whole genome shotgun (WGS) entry which is preliminary data.</text>
</comment>
<sequence length="59" mass="6794">MKKQYLTDKNIAHSYGIHVTTLLGWEKSVRLVEAEKEHKKARACASAIEMVILLLDKRQ</sequence>
<evidence type="ECO:0000313" key="1">
    <source>
        <dbReference type="EMBL" id="MBC1398680.1"/>
    </source>
</evidence>
<accession>A0A841YEL8</accession>
<dbReference type="Proteomes" id="UP000571128">
    <property type="component" value="Unassembled WGS sequence"/>
</dbReference>
<organism evidence="1 2">
    <name type="scientific">Listeria fleischmannii</name>
    <dbReference type="NCBI Taxonomy" id="1069827"/>
    <lineage>
        <taxon>Bacteria</taxon>
        <taxon>Bacillati</taxon>
        <taxon>Bacillota</taxon>
        <taxon>Bacilli</taxon>
        <taxon>Bacillales</taxon>
        <taxon>Listeriaceae</taxon>
        <taxon>Listeria</taxon>
    </lineage>
</organism>
<proteinExistence type="predicted"/>
<name>A0A841YEL8_9LIST</name>
<dbReference type="EMBL" id="JAARPY010000006">
    <property type="protein sequence ID" value="MBC1398680.1"/>
    <property type="molecule type" value="Genomic_DNA"/>
</dbReference>